<evidence type="ECO:0000313" key="2">
    <source>
        <dbReference type="EMBL" id="MBO7746809.1"/>
    </source>
</evidence>
<dbReference type="Proteomes" id="UP000670947">
    <property type="component" value="Unassembled WGS sequence"/>
</dbReference>
<dbReference type="InterPro" id="IPR036624">
    <property type="entry name" value="Hcp1-lik_sf"/>
</dbReference>
<evidence type="ECO:0000256" key="1">
    <source>
        <dbReference type="SAM" id="SignalP"/>
    </source>
</evidence>
<accession>A0ABS3WEP9</accession>
<dbReference type="Pfam" id="PF05638">
    <property type="entry name" value="T6SS_HCP"/>
    <property type="match status" value="1"/>
</dbReference>
<dbReference type="InterPro" id="IPR058094">
    <property type="entry name" value="Ig-like_OmpL47-like"/>
</dbReference>
<dbReference type="RefSeq" id="WP_208849550.1">
    <property type="nucleotide sequence ID" value="NZ_JAGGDJ010000023.1"/>
</dbReference>
<feature type="signal peptide" evidence="1">
    <location>
        <begin position="1"/>
        <end position="27"/>
    </location>
</feature>
<name>A0ABS3WEP9_9BACL</name>
<sequence>MSRRIPLTLLAFLLASALLFVPKPAPAQAAAGQLPAMLLTLDGIKGSYSGGPFKDAIQVSSYAFDAANDSPPGSGSGSGGGKPAFGAITLAKPIDAASAPLLDALAKGKTIKDGYLYFQTTAGADSRTYMIIHFTDALVTHYQLVHGADASPTEIIELRVASMLFKYVTTKPDGSPGTVIAVPIGKAPVGASAVTTQYHFEPIYAKTAKGDAYIEGFTVSLKAAAANSLVDRTTYRINGGAWTDYTAPFKIYADDTHTLEYYSTNVDGDVEKANVMDFDAGTFTGNGSF</sequence>
<feature type="chain" id="PRO_5046149629" evidence="1">
    <location>
        <begin position="28"/>
        <end position="289"/>
    </location>
</feature>
<protein>
    <submittedName>
        <fullName evidence="2">Type VI secretion system tube protein Hcp</fullName>
    </submittedName>
</protein>
<dbReference type="NCBIfam" id="NF047446">
    <property type="entry name" value="barrel_OmpL47"/>
    <property type="match status" value="1"/>
</dbReference>
<dbReference type="Gene3D" id="2.30.110.20">
    <property type="entry name" value="Hcp1-like"/>
    <property type="match status" value="1"/>
</dbReference>
<keyword evidence="1" id="KW-0732">Signal</keyword>
<dbReference type="InterPro" id="IPR053165">
    <property type="entry name" value="HSI-I_assembly_Hcp1"/>
</dbReference>
<gene>
    <name evidence="2" type="ORF">I8J29_21570</name>
</gene>
<dbReference type="PANTHER" id="PTHR36152:SF1">
    <property type="entry name" value="UBIQUITIN-LIKE DOMAIN-CONTAINING PROTEIN"/>
    <property type="match status" value="1"/>
</dbReference>
<dbReference type="PANTHER" id="PTHR36152">
    <property type="entry name" value="CYTOPLASMIC PROTEIN-RELATED"/>
    <property type="match status" value="1"/>
</dbReference>
<organism evidence="2 3">
    <name type="scientific">Paenibacillus artemisiicola</name>
    <dbReference type="NCBI Taxonomy" id="1172618"/>
    <lineage>
        <taxon>Bacteria</taxon>
        <taxon>Bacillati</taxon>
        <taxon>Bacillota</taxon>
        <taxon>Bacilli</taxon>
        <taxon>Bacillales</taxon>
        <taxon>Paenibacillaceae</taxon>
        <taxon>Paenibacillus</taxon>
    </lineage>
</organism>
<dbReference type="SUPFAM" id="SSF141452">
    <property type="entry name" value="Hcp1-like"/>
    <property type="match status" value="1"/>
</dbReference>
<dbReference type="InterPro" id="IPR008514">
    <property type="entry name" value="T6SS_Hcp"/>
</dbReference>
<reference evidence="2 3" key="1">
    <citation type="submission" date="2021-03" db="EMBL/GenBank/DDBJ databases">
        <title>Paenibacillus artemisicola MWE-103 whole genome sequence.</title>
        <authorList>
            <person name="Ham Y.J."/>
        </authorList>
    </citation>
    <scope>NUCLEOTIDE SEQUENCE [LARGE SCALE GENOMIC DNA]</scope>
    <source>
        <strain evidence="2 3">MWE-103</strain>
    </source>
</reference>
<comment type="caution">
    <text evidence="2">The sequence shown here is derived from an EMBL/GenBank/DDBJ whole genome shotgun (WGS) entry which is preliminary data.</text>
</comment>
<evidence type="ECO:0000313" key="3">
    <source>
        <dbReference type="Proteomes" id="UP000670947"/>
    </source>
</evidence>
<proteinExistence type="predicted"/>
<dbReference type="EMBL" id="JAGGDJ010000023">
    <property type="protein sequence ID" value="MBO7746809.1"/>
    <property type="molecule type" value="Genomic_DNA"/>
</dbReference>
<keyword evidence="3" id="KW-1185">Reference proteome</keyword>